<accession>A0A6C0C9X8</accession>
<dbReference type="PANTHER" id="PTHR32134:SF178">
    <property type="entry name" value="FNIP REPEAT-CONTAINING PROTEIN"/>
    <property type="match status" value="1"/>
</dbReference>
<evidence type="ECO:0000313" key="1">
    <source>
        <dbReference type="EMBL" id="QHT00469.1"/>
    </source>
</evidence>
<dbReference type="PANTHER" id="PTHR32134">
    <property type="entry name" value="FNIP REPEAT-CONTAINING PROTEIN"/>
    <property type="match status" value="1"/>
</dbReference>
<dbReference type="Pfam" id="PF05725">
    <property type="entry name" value="FNIP"/>
    <property type="match status" value="1"/>
</dbReference>
<proteinExistence type="predicted"/>
<protein>
    <recommendedName>
        <fullName evidence="2">F-box domain-containing protein</fullName>
    </recommendedName>
</protein>
<organism evidence="1">
    <name type="scientific">viral metagenome</name>
    <dbReference type="NCBI Taxonomy" id="1070528"/>
    <lineage>
        <taxon>unclassified sequences</taxon>
        <taxon>metagenomes</taxon>
        <taxon>organismal metagenomes</taxon>
    </lineage>
</organism>
<dbReference type="EMBL" id="MN739355">
    <property type="protein sequence ID" value="QHT00469.1"/>
    <property type="molecule type" value="Genomic_DNA"/>
</dbReference>
<evidence type="ECO:0008006" key="2">
    <source>
        <dbReference type="Google" id="ProtNLM"/>
    </source>
</evidence>
<reference evidence="1" key="1">
    <citation type="journal article" date="2020" name="Nature">
        <title>Giant virus diversity and host interactions through global metagenomics.</title>
        <authorList>
            <person name="Schulz F."/>
            <person name="Roux S."/>
            <person name="Paez-Espino D."/>
            <person name="Jungbluth S."/>
            <person name="Walsh D.A."/>
            <person name="Denef V.J."/>
            <person name="McMahon K.D."/>
            <person name="Konstantinidis K.T."/>
            <person name="Eloe-Fadrosh E.A."/>
            <person name="Kyrpides N.C."/>
            <person name="Woyke T."/>
        </authorList>
    </citation>
    <scope>NUCLEOTIDE SEQUENCE</scope>
    <source>
        <strain evidence="1">GVMAG-M-3300020192-26</strain>
    </source>
</reference>
<dbReference type="AlphaFoldDB" id="A0A6C0C9X8"/>
<sequence>MLPICINILKKISEFLTDEEKIKLTMISLDMNKLKHKLMYREKINVTKIKNLSYFNNFEYIEISNFEYVRIPKKVKHVYLELQSKSSVIHLALDWDFAFGMKNISVSAHSTFSEFFNDTIKRNLPSSITHLTFGNYFNKPIDDIIPPTVTHLAFGWFFNHSINNIPKSVIEVKLHRKYDTIINDEIASRVRIICI</sequence>
<dbReference type="InterPro" id="IPR008615">
    <property type="entry name" value="FNIP"/>
</dbReference>
<name>A0A6C0C9X8_9ZZZZ</name>
<dbReference type="InterPro" id="IPR051251">
    <property type="entry name" value="STK_FNIP-Repeat"/>
</dbReference>